<dbReference type="SUPFAM" id="SSF51261">
    <property type="entry name" value="Duplicated hybrid motif"/>
    <property type="match status" value="1"/>
</dbReference>
<dbReference type="CDD" id="cd12797">
    <property type="entry name" value="M23_peptidase"/>
    <property type="match status" value="1"/>
</dbReference>
<dbReference type="Pfam" id="PF01551">
    <property type="entry name" value="Peptidase_M23"/>
    <property type="match status" value="1"/>
</dbReference>
<keyword evidence="6" id="KW-1185">Reference proteome</keyword>
<evidence type="ECO:0000313" key="6">
    <source>
        <dbReference type="Proteomes" id="UP000613030"/>
    </source>
</evidence>
<keyword evidence="2" id="KW-0175">Coiled coil</keyword>
<evidence type="ECO:0000313" key="5">
    <source>
        <dbReference type="EMBL" id="MBL0742321.1"/>
    </source>
</evidence>
<comment type="caution">
    <text evidence="5">The sequence shown here is derived from an EMBL/GenBank/DDBJ whole genome shotgun (WGS) entry which is preliminary data.</text>
</comment>
<protein>
    <submittedName>
        <fullName evidence="5">Peptidoglycan DD-metalloendopeptidase family protein</fullName>
    </submittedName>
</protein>
<feature type="coiled-coil region" evidence="2">
    <location>
        <begin position="19"/>
        <end position="109"/>
    </location>
</feature>
<dbReference type="PANTHER" id="PTHR21666:SF289">
    <property type="entry name" value="L-ALA--D-GLU ENDOPEPTIDASE"/>
    <property type="match status" value="1"/>
</dbReference>
<dbReference type="InterPro" id="IPR011055">
    <property type="entry name" value="Dup_hybrid_motif"/>
</dbReference>
<reference evidence="5 6" key="1">
    <citation type="submission" date="2021-01" db="EMBL/GenBank/DDBJ databases">
        <title>Chryseolinea sp. Jin1 Genome sequencing and assembly.</title>
        <authorList>
            <person name="Kim I."/>
        </authorList>
    </citation>
    <scope>NUCLEOTIDE SEQUENCE [LARGE SCALE GENOMIC DNA]</scope>
    <source>
        <strain evidence="5 6">Jin1</strain>
    </source>
</reference>
<evidence type="ECO:0000256" key="2">
    <source>
        <dbReference type="SAM" id="Coils"/>
    </source>
</evidence>
<feature type="chain" id="PRO_5046426522" evidence="3">
    <location>
        <begin position="23"/>
        <end position="393"/>
    </location>
</feature>
<evidence type="ECO:0000259" key="4">
    <source>
        <dbReference type="Pfam" id="PF01551"/>
    </source>
</evidence>
<dbReference type="EMBL" id="JAERRB010000004">
    <property type="protein sequence ID" value="MBL0742321.1"/>
    <property type="molecule type" value="Genomic_DNA"/>
</dbReference>
<evidence type="ECO:0000256" key="1">
    <source>
        <dbReference type="ARBA" id="ARBA00022729"/>
    </source>
</evidence>
<feature type="domain" description="M23ase beta-sheet core" evidence="4">
    <location>
        <begin position="294"/>
        <end position="386"/>
    </location>
</feature>
<feature type="signal peptide" evidence="3">
    <location>
        <begin position="1"/>
        <end position="22"/>
    </location>
</feature>
<dbReference type="InterPro" id="IPR050570">
    <property type="entry name" value="Cell_wall_metabolism_enzyme"/>
</dbReference>
<dbReference type="RefSeq" id="WP_202010426.1">
    <property type="nucleotide sequence ID" value="NZ_JAERRB010000004.1"/>
</dbReference>
<accession>A0ABS1KS90</accession>
<evidence type="ECO:0000256" key="3">
    <source>
        <dbReference type="SAM" id="SignalP"/>
    </source>
</evidence>
<dbReference type="Proteomes" id="UP000613030">
    <property type="component" value="Unassembled WGS sequence"/>
</dbReference>
<gene>
    <name evidence="5" type="ORF">JI741_13910</name>
</gene>
<dbReference type="InterPro" id="IPR016047">
    <property type="entry name" value="M23ase_b-sheet_dom"/>
</dbReference>
<feature type="coiled-coil region" evidence="2">
    <location>
        <begin position="195"/>
        <end position="240"/>
    </location>
</feature>
<dbReference type="PANTHER" id="PTHR21666">
    <property type="entry name" value="PEPTIDASE-RELATED"/>
    <property type="match status" value="1"/>
</dbReference>
<sequence>MNAGRSALLLLIFGCLSFAALAQKTKAQLQKEKQQNLEKIKEVEKIIEETSTQKKNSLGELTALNQRVNEQEKLVSSIKGEVGLLDNEISDNNDIILVLEEDLDELKKEYGSMLFAAQKANNSTTRLTFLFSAKSFDQLVMRLRYMNQYADTRKLQADQITKVQEELSGHVKEIRVRREEKAKLLNEELTENNNLVSLKQKQNSLVKTLEKEEKKLRKDLEQTKQAVARLDKLIEDLIKEEMERAARSKKGESVVLSNSFEENRNKFVWPVSSGFVSQKFGRQNHPVLKGIVTQNNGVNIQTTENEKVKTIFEGEVRRVAFIQGLGSTVIIKHGEYLTVYAGLKEVFVRSGQRVTTNQEIGKVFSNNEGVSELRFQIFKNTTALDPQSWLKNM</sequence>
<dbReference type="Gene3D" id="2.70.70.10">
    <property type="entry name" value="Glucose Permease (Domain IIA)"/>
    <property type="match status" value="1"/>
</dbReference>
<name>A0ABS1KS90_9BACT</name>
<keyword evidence="1 3" id="KW-0732">Signal</keyword>
<proteinExistence type="predicted"/>
<dbReference type="Gene3D" id="6.10.250.3150">
    <property type="match status" value="1"/>
</dbReference>
<organism evidence="5 6">
    <name type="scientific">Chryseolinea lacunae</name>
    <dbReference type="NCBI Taxonomy" id="2801331"/>
    <lineage>
        <taxon>Bacteria</taxon>
        <taxon>Pseudomonadati</taxon>
        <taxon>Bacteroidota</taxon>
        <taxon>Cytophagia</taxon>
        <taxon>Cytophagales</taxon>
        <taxon>Fulvivirgaceae</taxon>
        <taxon>Chryseolinea</taxon>
    </lineage>
</organism>